<sequence>MLQYDPNRNISYKLDFSDKLRELPYRPKPITRSISSFPALFETRPIISKDKFNDLQWLKKMLPADARHFYDNIPCEEESRRQQKAKLAVIKKQKKSDEDATLTKMPKKK</sequence>
<organism evidence="2 3">
    <name type="scientific">Oedothorax gibbosus</name>
    <dbReference type="NCBI Taxonomy" id="931172"/>
    <lineage>
        <taxon>Eukaryota</taxon>
        <taxon>Metazoa</taxon>
        <taxon>Ecdysozoa</taxon>
        <taxon>Arthropoda</taxon>
        <taxon>Chelicerata</taxon>
        <taxon>Arachnida</taxon>
        <taxon>Araneae</taxon>
        <taxon>Araneomorphae</taxon>
        <taxon>Entelegynae</taxon>
        <taxon>Araneoidea</taxon>
        <taxon>Linyphiidae</taxon>
        <taxon>Erigoninae</taxon>
        <taxon>Oedothorax</taxon>
    </lineage>
</organism>
<dbReference type="EMBL" id="JAFNEN010000948">
    <property type="protein sequence ID" value="KAG8175839.1"/>
    <property type="molecule type" value="Genomic_DNA"/>
</dbReference>
<evidence type="ECO:0000313" key="3">
    <source>
        <dbReference type="Proteomes" id="UP000827092"/>
    </source>
</evidence>
<dbReference type="Proteomes" id="UP000827092">
    <property type="component" value="Unassembled WGS sequence"/>
</dbReference>
<dbReference type="AlphaFoldDB" id="A0AAV6TWK2"/>
<name>A0AAV6TWK2_9ARAC</name>
<evidence type="ECO:0000313" key="2">
    <source>
        <dbReference type="EMBL" id="KAG8175839.1"/>
    </source>
</evidence>
<accession>A0AAV6TWK2</accession>
<protein>
    <submittedName>
        <fullName evidence="2">Uncharacterized protein</fullName>
    </submittedName>
</protein>
<keyword evidence="3" id="KW-1185">Reference proteome</keyword>
<gene>
    <name evidence="2" type="ORF">JTE90_013389</name>
</gene>
<evidence type="ECO:0000256" key="1">
    <source>
        <dbReference type="SAM" id="MobiDB-lite"/>
    </source>
</evidence>
<reference evidence="2 3" key="1">
    <citation type="journal article" date="2022" name="Nat. Ecol. Evol.">
        <title>A masculinizing supergene underlies an exaggerated male reproductive morph in a spider.</title>
        <authorList>
            <person name="Hendrickx F."/>
            <person name="De Corte Z."/>
            <person name="Sonet G."/>
            <person name="Van Belleghem S.M."/>
            <person name="Kostlbacher S."/>
            <person name="Vangestel C."/>
        </authorList>
    </citation>
    <scope>NUCLEOTIDE SEQUENCE [LARGE SCALE GENOMIC DNA]</scope>
    <source>
        <strain evidence="2">W744_W776</strain>
    </source>
</reference>
<comment type="caution">
    <text evidence="2">The sequence shown here is derived from an EMBL/GenBank/DDBJ whole genome shotgun (WGS) entry which is preliminary data.</text>
</comment>
<proteinExistence type="predicted"/>
<feature type="region of interest" description="Disordered" evidence="1">
    <location>
        <begin position="84"/>
        <end position="109"/>
    </location>
</feature>